<dbReference type="AlphaFoldDB" id="A0A2S0HVG7"/>
<dbReference type="RefSeq" id="WP_105215697.1">
    <property type="nucleotide sequence ID" value="NZ_CP027062.1"/>
</dbReference>
<dbReference type="Pfam" id="PF22322">
    <property type="entry name" value="DUF6973"/>
    <property type="match status" value="1"/>
</dbReference>
<evidence type="ECO:0000259" key="1">
    <source>
        <dbReference type="Pfam" id="PF22322"/>
    </source>
</evidence>
<dbReference type="InterPro" id="IPR054246">
    <property type="entry name" value="DUF6973"/>
</dbReference>
<protein>
    <recommendedName>
        <fullName evidence="1">DUF6973 domain-containing protein</fullName>
    </recommendedName>
</protein>
<dbReference type="EMBL" id="CP027062">
    <property type="protein sequence ID" value="AVI50681.1"/>
    <property type="molecule type" value="Genomic_DNA"/>
</dbReference>
<organism evidence="2 3">
    <name type="scientific">Pukyongia salina</name>
    <dbReference type="NCBI Taxonomy" id="2094025"/>
    <lineage>
        <taxon>Bacteria</taxon>
        <taxon>Pseudomonadati</taxon>
        <taxon>Bacteroidota</taxon>
        <taxon>Flavobacteriia</taxon>
        <taxon>Flavobacteriales</taxon>
        <taxon>Flavobacteriaceae</taxon>
        <taxon>Pukyongia</taxon>
    </lineage>
</organism>
<proteinExistence type="predicted"/>
<gene>
    <name evidence="2" type="ORF">C5O00_05645</name>
</gene>
<feature type="domain" description="DUF6973" evidence="1">
    <location>
        <begin position="20"/>
        <end position="141"/>
    </location>
</feature>
<sequence length="162" mass="19275">MNLWKRILKMNGRQLFRFGMLFLKNPLLVIPTFRASTSTIKVCNELFGKRHHTNRKENAFRHALWNLEICIFCQKRFKNDEKTTIWAEKVTNMYEKVTQNDPLDEAMDCHNNAIGRKLFLSHFAQKTDNMIVFLLKMMENSVKIEKIEEINNCQDKLVYISD</sequence>
<evidence type="ECO:0000313" key="2">
    <source>
        <dbReference type="EMBL" id="AVI50681.1"/>
    </source>
</evidence>
<dbReference type="Proteomes" id="UP000238442">
    <property type="component" value="Chromosome"/>
</dbReference>
<reference evidence="2 3" key="1">
    <citation type="submission" date="2018-02" db="EMBL/GenBank/DDBJ databases">
        <title>Genomic analysis of the strain RR4-38 isolated from a seawater recirculating aquaculture system.</title>
        <authorList>
            <person name="Kim Y.-S."/>
            <person name="Jang Y.H."/>
            <person name="Kim K.-H."/>
        </authorList>
    </citation>
    <scope>NUCLEOTIDE SEQUENCE [LARGE SCALE GENOMIC DNA]</scope>
    <source>
        <strain evidence="2 3">RR4-38</strain>
    </source>
</reference>
<keyword evidence="3" id="KW-1185">Reference proteome</keyword>
<name>A0A2S0HVG7_9FLAO</name>
<evidence type="ECO:0000313" key="3">
    <source>
        <dbReference type="Proteomes" id="UP000238442"/>
    </source>
</evidence>
<accession>A0A2S0HVG7</accession>
<dbReference type="KEGG" id="aue:C5O00_05645"/>